<evidence type="ECO:0000313" key="2">
    <source>
        <dbReference type="Proteomes" id="UP000295627"/>
    </source>
</evidence>
<reference evidence="1 2" key="1">
    <citation type="journal article" date="2019" name="Sci. Rep.">
        <title>Extended insight into the Mycobacterium chelonae-abscessus complex through whole genome sequencing of Mycobacterium salmoniphilum outbreak and Mycobacterium salmoniphilum-like strains.</title>
        <authorList>
            <person name="Behra P.R.K."/>
            <person name="Das S."/>
            <person name="Pettersson B.M.F."/>
            <person name="Shirreff L."/>
            <person name="DuCote T."/>
            <person name="Jacobsson K.G."/>
            <person name="Ennis D.G."/>
            <person name="Kirsebom L.A."/>
        </authorList>
    </citation>
    <scope>NUCLEOTIDE SEQUENCE [LARGE SCALE GENOMIC DNA]</scope>
    <source>
        <strain evidence="1 2">DSM 45524</strain>
    </source>
</reference>
<accession>A0A4R5PDM7</accession>
<gene>
    <name evidence="1" type="ORF">EJ571_06750</name>
</gene>
<dbReference type="Proteomes" id="UP000295627">
    <property type="component" value="Unassembled WGS sequence"/>
</dbReference>
<dbReference type="AlphaFoldDB" id="A0A4R5PDM7"/>
<name>A0A4R5PDM7_9MYCO</name>
<proteinExistence type="predicted"/>
<evidence type="ECO:0000313" key="1">
    <source>
        <dbReference type="EMBL" id="TDH23153.1"/>
    </source>
</evidence>
<organism evidence="1 2">
    <name type="scientific">Mycobacteroides franklinii</name>
    <dbReference type="NCBI Taxonomy" id="948102"/>
    <lineage>
        <taxon>Bacteria</taxon>
        <taxon>Bacillati</taxon>
        <taxon>Actinomycetota</taxon>
        <taxon>Actinomycetes</taxon>
        <taxon>Mycobacteriales</taxon>
        <taxon>Mycobacteriaceae</taxon>
        <taxon>Mycobacteroides</taxon>
    </lineage>
</organism>
<protein>
    <submittedName>
        <fullName evidence="1">XRE family transcriptional regulator</fullName>
    </submittedName>
</protein>
<dbReference type="SUPFAM" id="SSF47413">
    <property type="entry name" value="lambda repressor-like DNA-binding domains"/>
    <property type="match status" value="1"/>
</dbReference>
<dbReference type="GO" id="GO:0003677">
    <property type="term" value="F:DNA binding"/>
    <property type="evidence" value="ECO:0007669"/>
    <property type="project" value="InterPro"/>
</dbReference>
<dbReference type="CDD" id="cd00093">
    <property type="entry name" value="HTH_XRE"/>
    <property type="match status" value="1"/>
</dbReference>
<dbReference type="EMBL" id="RXLR01000013">
    <property type="protein sequence ID" value="TDH23153.1"/>
    <property type="molecule type" value="Genomic_DNA"/>
</dbReference>
<sequence>MIQQYSRYCRKMRNLGGVVEAFPNSAQFAKTLRELRSAASFHSASKLSDQGGPDRSYVTKIESGENMSITPATVAKLADAFAPEFGDRSGLEALGRAFFHSYADTAPKPHTESGFRQAAAASSGGLLLGFDLATDQPVIATCIEPSPDKFGRTLISAAGVETVRKVLIAIAAQSDVVTLASTQALSTGSAADMAAKAWQGRTFNFGEFVWPTSALAVDPIAHVNNLRLALKRAQILGATGTDTLLLGWAILIANAIAADSDTQPIEAVWLRESTWNAMRQRVAEHGHDSPEHVGAGGPAIPETQAIREAAQRFLLPWLHAYTAALYQVQYDITPESEGSADLMGTFTSIVPGSADSKIKWRAGRLESTTPRDLESGHLCLYNGADFGPLPKVLNALEIAKAGSTAVLDPAQLSVDSDTEPVTYCLCPLLADGPYALARRVGRHTSWQAIQYAPAAP</sequence>
<dbReference type="InterPro" id="IPR010982">
    <property type="entry name" value="Lambda_DNA-bd_dom_sf"/>
</dbReference>
<comment type="caution">
    <text evidence="1">The sequence shown here is derived from an EMBL/GenBank/DDBJ whole genome shotgun (WGS) entry which is preliminary data.</text>
</comment>
<dbReference type="Gene3D" id="1.10.260.40">
    <property type="entry name" value="lambda repressor-like DNA-binding domains"/>
    <property type="match status" value="1"/>
</dbReference>
<dbReference type="RefSeq" id="WP_133052552.1">
    <property type="nucleotide sequence ID" value="NZ_MAFQ01000014.1"/>
</dbReference>
<dbReference type="InterPro" id="IPR001387">
    <property type="entry name" value="Cro/C1-type_HTH"/>
</dbReference>